<protein>
    <submittedName>
        <fullName evidence="1">Peptide/nickel transport system substrate-binding protein</fullName>
    </submittedName>
</protein>
<comment type="caution">
    <text evidence="1">The sequence shown here is derived from an EMBL/GenBank/DDBJ whole genome shotgun (WGS) entry which is preliminary data.</text>
</comment>
<name>A0A562PUF1_9PSED</name>
<dbReference type="Proteomes" id="UP000316905">
    <property type="component" value="Unassembled WGS sequence"/>
</dbReference>
<evidence type="ECO:0000313" key="2">
    <source>
        <dbReference type="Proteomes" id="UP000316905"/>
    </source>
</evidence>
<accession>A0A562PUF1</accession>
<dbReference type="EMBL" id="VLKY01000022">
    <property type="protein sequence ID" value="TWI47983.1"/>
    <property type="molecule type" value="Genomic_DNA"/>
</dbReference>
<dbReference type="AlphaFoldDB" id="A0A562PUF1"/>
<organism evidence="1 2">
    <name type="scientific">Pseudomonas duriflava</name>
    <dbReference type="NCBI Taxonomy" id="459528"/>
    <lineage>
        <taxon>Bacteria</taxon>
        <taxon>Pseudomonadati</taxon>
        <taxon>Pseudomonadota</taxon>
        <taxon>Gammaproteobacteria</taxon>
        <taxon>Pseudomonadales</taxon>
        <taxon>Pseudomonadaceae</taxon>
        <taxon>Pseudomonas</taxon>
    </lineage>
</organism>
<reference evidence="1 2" key="1">
    <citation type="journal article" date="2015" name="Stand. Genomic Sci.">
        <title>Genomic Encyclopedia of Bacterial and Archaeal Type Strains, Phase III: the genomes of soil and plant-associated and newly described type strains.</title>
        <authorList>
            <person name="Whitman W.B."/>
            <person name="Woyke T."/>
            <person name="Klenk H.P."/>
            <person name="Zhou Y."/>
            <person name="Lilburn T.G."/>
            <person name="Beck B.J."/>
            <person name="De Vos P."/>
            <person name="Vandamme P."/>
            <person name="Eisen J.A."/>
            <person name="Garrity G."/>
            <person name="Hugenholtz P."/>
            <person name="Kyrpides N.C."/>
        </authorList>
    </citation>
    <scope>NUCLEOTIDE SEQUENCE [LARGE SCALE GENOMIC DNA]</scope>
    <source>
        <strain evidence="1 2">CGMCC 1.6858</strain>
    </source>
</reference>
<dbReference type="SUPFAM" id="SSF53850">
    <property type="entry name" value="Periplasmic binding protein-like II"/>
    <property type="match status" value="1"/>
</dbReference>
<gene>
    <name evidence="1" type="ORF">IQ22_04274</name>
</gene>
<dbReference type="Gene3D" id="3.10.105.10">
    <property type="entry name" value="Dipeptide-binding Protein, Domain 3"/>
    <property type="match status" value="1"/>
</dbReference>
<sequence>MTGGIDWAWQIAPDQAEQLKAVPNLTVKSSGTMRIGFLILDARGTSSQDSPLANLKVRQAINREGLSSQLVGGESKPLYVACYRGQFGCNEMVATKYGITNLFEESLRPFPR</sequence>
<proteinExistence type="predicted"/>
<keyword evidence="2" id="KW-1185">Reference proteome</keyword>
<dbReference type="Gene3D" id="3.40.190.10">
    <property type="entry name" value="Periplasmic binding protein-like II"/>
    <property type="match status" value="1"/>
</dbReference>
<evidence type="ECO:0000313" key="1">
    <source>
        <dbReference type="EMBL" id="TWI47983.1"/>
    </source>
</evidence>